<feature type="domain" description="HTH lysR-type" evidence="5">
    <location>
        <begin position="28"/>
        <end position="85"/>
    </location>
</feature>
<evidence type="ECO:0000256" key="3">
    <source>
        <dbReference type="ARBA" id="ARBA00023125"/>
    </source>
</evidence>
<gene>
    <name evidence="6" type="ordered locus">STAUR_3451</name>
    <name evidence="7" type="ORF">STIAU_4831</name>
</gene>
<dbReference type="GO" id="GO:0006351">
    <property type="term" value="P:DNA-templated transcription"/>
    <property type="evidence" value="ECO:0007669"/>
    <property type="project" value="TreeGrafter"/>
</dbReference>
<dbReference type="InterPro" id="IPR036388">
    <property type="entry name" value="WH-like_DNA-bd_sf"/>
</dbReference>
<protein>
    <submittedName>
        <fullName evidence="7">Transcriptional Regulator, LysR family</fullName>
    </submittedName>
</protein>
<name>Q08ZV5_STIAD</name>
<dbReference type="InterPro" id="IPR000847">
    <property type="entry name" value="LysR_HTH_N"/>
</dbReference>
<keyword evidence="4" id="KW-0804">Transcription</keyword>
<dbReference type="SUPFAM" id="SSF46785">
    <property type="entry name" value="Winged helix' DNA-binding domain"/>
    <property type="match status" value="1"/>
</dbReference>
<dbReference type="SUPFAM" id="SSF53850">
    <property type="entry name" value="Periplasmic binding protein-like II"/>
    <property type="match status" value="1"/>
</dbReference>
<dbReference type="FunFam" id="3.40.190.290:FF:000001">
    <property type="entry name" value="Transcriptional regulator, LysR family"/>
    <property type="match status" value="1"/>
</dbReference>
<evidence type="ECO:0000256" key="4">
    <source>
        <dbReference type="ARBA" id="ARBA00023163"/>
    </source>
</evidence>
<dbReference type="OrthoDB" id="5504838at2"/>
<reference evidence="7 9" key="1">
    <citation type="submission" date="2006-04" db="EMBL/GenBank/DDBJ databases">
        <authorList>
            <person name="Nierman W.C."/>
        </authorList>
    </citation>
    <scope>NUCLEOTIDE SEQUENCE [LARGE SCALE GENOMIC DNA]</scope>
    <source>
        <strain evidence="7 9">DW4/3-1</strain>
    </source>
</reference>
<dbReference type="PANTHER" id="PTHR30537">
    <property type="entry name" value="HTH-TYPE TRANSCRIPTIONAL REGULATOR"/>
    <property type="match status" value="1"/>
</dbReference>
<dbReference type="Pfam" id="PF03466">
    <property type="entry name" value="LysR_substrate"/>
    <property type="match status" value="1"/>
</dbReference>
<keyword evidence="8" id="KW-1185">Reference proteome</keyword>
<sequence length="339" mass="37595">MRLILGSFREAKNALGETNTFFRMTKMVRFEDLQVFVAAADAGSFSAASRVLNVTPAVASTAMKRLEQALEVRLFIRSTRSLRLTDEGERYLVHARLALRALEDGRMTVARRKGDLTGTLKLSVPSDFGRNVLLPWLDEFQSTFPKLTVQLRVSDRVADLYRQPVDVAIRYGTLEDSALVSQPLAPTNRRVLCAAPAYLARHGAPETLEGLRRHNCLRFTLGDGVHDRWSFQGPKGLEVITVDGNRFCDDADVVRRWALAGQGIVYKSFLDLAGDLKAGRLVPLLPAYKGEPTPLQLVCAHRSLLSPAVGRLRDFLKARCEALLATMEALLAPPTAPRR</sequence>
<dbReference type="AlphaFoldDB" id="Q08ZV5"/>
<dbReference type="PATRIC" id="fig|378806.16.peg.5130"/>
<dbReference type="GO" id="GO:0003700">
    <property type="term" value="F:DNA-binding transcription factor activity"/>
    <property type="evidence" value="ECO:0007669"/>
    <property type="project" value="InterPro"/>
</dbReference>
<dbReference type="InterPro" id="IPR036390">
    <property type="entry name" value="WH_DNA-bd_sf"/>
</dbReference>
<dbReference type="EMBL" id="CP002271">
    <property type="protein sequence ID" value="ADO71241.1"/>
    <property type="molecule type" value="Genomic_DNA"/>
</dbReference>
<dbReference type="PROSITE" id="PS50931">
    <property type="entry name" value="HTH_LYSR"/>
    <property type="match status" value="1"/>
</dbReference>
<dbReference type="FunFam" id="1.10.10.10:FF:000001">
    <property type="entry name" value="LysR family transcriptional regulator"/>
    <property type="match status" value="1"/>
</dbReference>
<reference evidence="6 8" key="2">
    <citation type="journal article" date="2011" name="Mol. Biol. Evol.">
        <title>Comparative genomic analysis of fruiting body formation in Myxococcales.</title>
        <authorList>
            <person name="Huntley S."/>
            <person name="Hamann N."/>
            <person name="Wegener-Feldbrugge S."/>
            <person name="Treuner-Lange A."/>
            <person name="Kube M."/>
            <person name="Reinhardt R."/>
            <person name="Klages S."/>
            <person name="Muller R."/>
            <person name="Ronning C.M."/>
            <person name="Nierman W.C."/>
            <person name="Sogaard-Andersen L."/>
        </authorList>
    </citation>
    <scope>NUCLEOTIDE SEQUENCE [LARGE SCALE GENOMIC DNA]</scope>
    <source>
        <strain evidence="6 8">DW4/3-1</strain>
    </source>
</reference>
<dbReference type="CDD" id="cd08422">
    <property type="entry name" value="PBP2_CrgA_like"/>
    <property type="match status" value="1"/>
</dbReference>
<evidence type="ECO:0000313" key="7">
    <source>
        <dbReference type="EMBL" id="EAU66004.1"/>
    </source>
</evidence>
<evidence type="ECO:0000256" key="1">
    <source>
        <dbReference type="ARBA" id="ARBA00009437"/>
    </source>
</evidence>
<organism evidence="7 9">
    <name type="scientific">Stigmatella aurantiaca (strain DW4/3-1)</name>
    <dbReference type="NCBI Taxonomy" id="378806"/>
    <lineage>
        <taxon>Bacteria</taxon>
        <taxon>Pseudomonadati</taxon>
        <taxon>Myxococcota</taxon>
        <taxon>Myxococcia</taxon>
        <taxon>Myxococcales</taxon>
        <taxon>Cystobacterineae</taxon>
        <taxon>Archangiaceae</taxon>
        <taxon>Stigmatella</taxon>
    </lineage>
</organism>
<dbReference type="eggNOG" id="COG0583">
    <property type="taxonomic scope" value="Bacteria"/>
</dbReference>
<dbReference type="Gene3D" id="1.10.10.10">
    <property type="entry name" value="Winged helix-like DNA-binding domain superfamily/Winged helix DNA-binding domain"/>
    <property type="match status" value="1"/>
</dbReference>
<comment type="similarity">
    <text evidence="1">Belongs to the LysR transcriptional regulatory family.</text>
</comment>
<dbReference type="KEGG" id="sur:STAUR_3451"/>
<dbReference type="InterPro" id="IPR005119">
    <property type="entry name" value="LysR_subst-bd"/>
</dbReference>
<evidence type="ECO:0000259" key="5">
    <source>
        <dbReference type="PROSITE" id="PS50931"/>
    </source>
</evidence>
<keyword evidence="3" id="KW-0238">DNA-binding</keyword>
<evidence type="ECO:0000256" key="2">
    <source>
        <dbReference type="ARBA" id="ARBA00023015"/>
    </source>
</evidence>
<dbReference type="Proteomes" id="UP000032702">
    <property type="component" value="Unassembled WGS sequence"/>
</dbReference>
<dbReference type="GO" id="GO:0043565">
    <property type="term" value="F:sequence-specific DNA binding"/>
    <property type="evidence" value="ECO:0007669"/>
    <property type="project" value="TreeGrafter"/>
</dbReference>
<proteinExistence type="inferred from homology"/>
<dbReference type="Pfam" id="PF00126">
    <property type="entry name" value="HTH_1"/>
    <property type="match status" value="1"/>
</dbReference>
<accession>Q08ZV5</accession>
<dbReference type="HOGENOM" id="CLU_039613_16_4_7"/>
<evidence type="ECO:0000313" key="8">
    <source>
        <dbReference type="Proteomes" id="UP000001351"/>
    </source>
</evidence>
<dbReference type="Gene3D" id="3.40.190.290">
    <property type="match status" value="1"/>
</dbReference>
<dbReference type="STRING" id="378806.STAUR_3451"/>
<dbReference type="Proteomes" id="UP000001351">
    <property type="component" value="Chromosome"/>
</dbReference>
<dbReference type="InterPro" id="IPR058163">
    <property type="entry name" value="LysR-type_TF_proteobact-type"/>
</dbReference>
<dbReference type="PANTHER" id="PTHR30537:SF21">
    <property type="entry name" value="HTH-TYPE TRANSCRIPTIONAL REGULATOR SINR-RELATED"/>
    <property type="match status" value="1"/>
</dbReference>
<evidence type="ECO:0000313" key="9">
    <source>
        <dbReference type="Proteomes" id="UP000032702"/>
    </source>
</evidence>
<evidence type="ECO:0000313" key="6">
    <source>
        <dbReference type="EMBL" id="ADO71241.1"/>
    </source>
</evidence>
<dbReference type="EMBL" id="AAMD01000066">
    <property type="protein sequence ID" value="EAU66004.1"/>
    <property type="molecule type" value="Genomic_DNA"/>
</dbReference>
<keyword evidence="2" id="KW-0805">Transcription regulation</keyword>